<protein>
    <submittedName>
        <fullName evidence="1">Uncharacterized protein</fullName>
    </submittedName>
</protein>
<sequence>MSSSAAGAGAASKKVLLSDDVPWRASPSGTKPLPRIHHNPILKLPQNPSSTYALAVMKHRDPIGEGFATEARLEAAGPECVVPGLATPVKFLGLKVWPVEVDLKFLEPMGRELKAIGKEKLLTGHCPREMQQLLCEEYYQTYARKSVALLMV</sequence>
<organism evidence="1 2">
    <name type="scientific">Asparagus officinalis</name>
    <name type="common">Garden asparagus</name>
    <dbReference type="NCBI Taxonomy" id="4686"/>
    <lineage>
        <taxon>Eukaryota</taxon>
        <taxon>Viridiplantae</taxon>
        <taxon>Streptophyta</taxon>
        <taxon>Embryophyta</taxon>
        <taxon>Tracheophyta</taxon>
        <taxon>Spermatophyta</taxon>
        <taxon>Magnoliopsida</taxon>
        <taxon>Liliopsida</taxon>
        <taxon>Asparagales</taxon>
        <taxon>Asparagaceae</taxon>
        <taxon>Asparagoideae</taxon>
        <taxon>Asparagus</taxon>
    </lineage>
</organism>
<dbReference type="EMBL" id="CM007383">
    <property type="protein sequence ID" value="ONK75733.1"/>
    <property type="molecule type" value="Genomic_DNA"/>
</dbReference>
<dbReference type="AlphaFoldDB" id="A0A5P1FDC3"/>
<reference evidence="2" key="1">
    <citation type="journal article" date="2017" name="Nat. Commun.">
        <title>The asparagus genome sheds light on the origin and evolution of a young Y chromosome.</title>
        <authorList>
            <person name="Harkess A."/>
            <person name="Zhou J."/>
            <person name="Xu C."/>
            <person name="Bowers J.E."/>
            <person name="Van der Hulst R."/>
            <person name="Ayyampalayam S."/>
            <person name="Mercati F."/>
            <person name="Riccardi P."/>
            <person name="McKain M.R."/>
            <person name="Kakrana A."/>
            <person name="Tang H."/>
            <person name="Ray J."/>
            <person name="Groenendijk J."/>
            <person name="Arikit S."/>
            <person name="Mathioni S.M."/>
            <person name="Nakano M."/>
            <person name="Shan H."/>
            <person name="Telgmann-Rauber A."/>
            <person name="Kanno A."/>
            <person name="Yue Z."/>
            <person name="Chen H."/>
            <person name="Li W."/>
            <person name="Chen Y."/>
            <person name="Xu X."/>
            <person name="Zhang Y."/>
            <person name="Luo S."/>
            <person name="Chen H."/>
            <person name="Gao J."/>
            <person name="Mao Z."/>
            <person name="Pires J.C."/>
            <person name="Luo M."/>
            <person name="Kudrna D."/>
            <person name="Wing R.A."/>
            <person name="Meyers B.C."/>
            <person name="Yi K."/>
            <person name="Kong H."/>
            <person name="Lavrijsen P."/>
            <person name="Sunseri F."/>
            <person name="Falavigna A."/>
            <person name="Ye Y."/>
            <person name="Leebens-Mack J.H."/>
            <person name="Chen G."/>
        </authorList>
    </citation>
    <scope>NUCLEOTIDE SEQUENCE [LARGE SCALE GENOMIC DNA]</scope>
    <source>
        <strain evidence="2">cv. DH0086</strain>
    </source>
</reference>
<accession>A0A5P1FDC3</accession>
<dbReference type="Gramene" id="ONK75733">
    <property type="protein sequence ID" value="ONK75733"/>
    <property type="gene ID" value="A4U43_C03F19970"/>
</dbReference>
<gene>
    <name evidence="1" type="ORF">A4U43_C03F19970</name>
</gene>
<proteinExistence type="predicted"/>
<dbReference type="GO" id="GO:0009941">
    <property type="term" value="C:chloroplast envelope"/>
    <property type="evidence" value="ECO:0007669"/>
    <property type="project" value="TreeGrafter"/>
</dbReference>
<dbReference type="PANTHER" id="PTHR36737:SF1">
    <property type="entry name" value="EXPRESSED PROTEIN"/>
    <property type="match status" value="1"/>
</dbReference>
<keyword evidence="2" id="KW-1185">Reference proteome</keyword>
<dbReference type="Proteomes" id="UP000243459">
    <property type="component" value="Chromosome 3"/>
</dbReference>
<dbReference type="OMA" id="HPDPIGM"/>
<name>A0A5P1FDC3_ASPOF</name>
<evidence type="ECO:0000313" key="2">
    <source>
        <dbReference type="Proteomes" id="UP000243459"/>
    </source>
</evidence>
<dbReference type="PANTHER" id="PTHR36737">
    <property type="entry name" value="EXPRESSED PROTEIN"/>
    <property type="match status" value="1"/>
</dbReference>
<evidence type="ECO:0000313" key="1">
    <source>
        <dbReference type="EMBL" id="ONK75733.1"/>
    </source>
</evidence>